<evidence type="ECO:0000313" key="3">
    <source>
        <dbReference type="Proteomes" id="UP001383192"/>
    </source>
</evidence>
<feature type="region of interest" description="Disordered" evidence="1">
    <location>
        <begin position="428"/>
        <end position="596"/>
    </location>
</feature>
<protein>
    <submittedName>
        <fullName evidence="2">Uncharacterized protein</fullName>
    </submittedName>
</protein>
<proteinExistence type="predicted"/>
<gene>
    <name evidence="2" type="ORF">VNI00_018744</name>
</gene>
<comment type="caution">
    <text evidence="2">The sequence shown here is derived from an EMBL/GenBank/DDBJ whole genome shotgun (WGS) entry which is preliminary data.</text>
</comment>
<sequence length="635" mass="72530">MKYLESDDELPTERLEDIIRIRADDLPGSPYPDLDLLYRQVLETCHNWQEVRKILRLLVTIPRVNLANFIFPSDPWRPTLNRIYHSPECIGTLLDCKAGRVQSLLFKLHSVITVPMDSHEDMQIPHVSFTEFLLDSTRSREYHVEPYTETVYYDLVAQAFLHVLSIRSLEYPCRVSQSVPLWDNWDFLNSGLSLLSVFHLVRYLMSPSAKLLEALDQFDPYCFATGLLMQREDSWQEKYRSFEFWIGAIQWANALGTQAPEAFLNRMEAFLQRFCIGSPRASTLQLSALSFMEQAFYMPRRTSVADPFILRLPRHILLGKGEDFRGQRDIYVLSADQAPPSSWSIVTSTSRDRRIVSRLLASLAMCSLDGLFRDVYQDTYNSVYNLGQDKQDDLYSLKQLVVQRQQELGIPPIPCTALAQTEDEAGFISDDTTSVEDFNEISEVSTRQRRRKREASPSMSSSRKRLARGNHASGQHRPSPSTRQFRPNQARRTRSTAKSKAPSASKSIPPVQVSSQQQEQSHGEKRASSPGPPSRKHPRRGGYNDRQYPGLMESESISVVQPTRPTRGRGSIRRPLSREHSNTQLIRSGKSGSQGRINTSLLTHKLQTPVYHTRQSGWRGRQPSWLGAQVQGATR</sequence>
<feature type="compositionally biased region" description="Polar residues" evidence="1">
    <location>
        <begin position="582"/>
        <end position="596"/>
    </location>
</feature>
<feature type="compositionally biased region" description="Polar residues" evidence="1">
    <location>
        <begin position="472"/>
        <end position="487"/>
    </location>
</feature>
<keyword evidence="3" id="KW-1185">Reference proteome</keyword>
<feature type="region of interest" description="Disordered" evidence="1">
    <location>
        <begin position="612"/>
        <end position="635"/>
    </location>
</feature>
<evidence type="ECO:0000313" key="2">
    <source>
        <dbReference type="EMBL" id="KAK7017039.1"/>
    </source>
</evidence>
<name>A0AAW0AUC3_9AGAR</name>
<feature type="compositionally biased region" description="Polar residues" evidence="1">
    <location>
        <begin position="555"/>
        <end position="564"/>
    </location>
</feature>
<accession>A0AAW0AUC3</accession>
<evidence type="ECO:0000256" key="1">
    <source>
        <dbReference type="SAM" id="MobiDB-lite"/>
    </source>
</evidence>
<reference evidence="2 3" key="1">
    <citation type="submission" date="2024-01" db="EMBL/GenBank/DDBJ databases">
        <title>A draft genome for a cacao thread blight-causing isolate of Paramarasmius palmivorus.</title>
        <authorList>
            <person name="Baruah I.K."/>
            <person name="Bukari Y."/>
            <person name="Amoako-Attah I."/>
            <person name="Meinhardt L.W."/>
            <person name="Bailey B.A."/>
            <person name="Cohen S.P."/>
        </authorList>
    </citation>
    <scope>NUCLEOTIDE SEQUENCE [LARGE SCALE GENOMIC DNA]</scope>
    <source>
        <strain evidence="2 3">GH-12</strain>
    </source>
</reference>
<dbReference type="AlphaFoldDB" id="A0AAW0AUC3"/>
<organism evidence="2 3">
    <name type="scientific">Paramarasmius palmivorus</name>
    <dbReference type="NCBI Taxonomy" id="297713"/>
    <lineage>
        <taxon>Eukaryota</taxon>
        <taxon>Fungi</taxon>
        <taxon>Dikarya</taxon>
        <taxon>Basidiomycota</taxon>
        <taxon>Agaricomycotina</taxon>
        <taxon>Agaricomycetes</taxon>
        <taxon>Agaricomycetidae</taxon>
        <taxon>Agaricales</taxon>
        <taxon>Marasmiineae</taxon>
        <taxon>Marasmiaceae</taxon>
        <taxon>Paramarasmius</taxon>
    </lineage>
</organism>
<dbReference type="Proteomes" id="UP001383192">
    <property type="component" value="Unassembled WGS sequence"/>
</dbReference>
<feature type="compositionally biased region" description="Low complexity" evidence="1">
    <location>
        <begin position="498"/>
        <end position="520"/>
    </location>
</feature>
<dbReference type="EMBL" id="JAYKXP010000266">
    <property type="protein sequence ID" value="KAK7017039.1"/>
    <property type="molecule type" value="Genomic_DNA"/>
</dbReference>